<feature type="transmembrane region" description="Helical" evidence="1">
    <location>
        <begin position="219"/>
        <end position="239"/>
    </location>
</feature>
<feature type="transmembrane region" description="Helical" evidence="1">
    <location>
        <begin position="130"/>
        <end position="151"/>
    </location>
</feature>
<dbReference type="Proteomes" id="UP000595374">
    <property type="component" value="Chromosome"/>
</dbReference>
<feature type="transmembrane region" description="Helical" evidence="1">
    <location>
        <begin position="25"/>
        <end position="45"/>
    </location>
</feature>
<dbReference type="GO" id="GO:0006508">
    <property type="term" value="P:proteolysis"/>
    <property type="evidence" value="ECO:0007669"/>
    <property type="project" value="UniProtKB-KW"/>
</dbReference>
<evidence type="ECO:0000313" key="4">
    <source>
        <dbReference type="Proteomes" id="UP000595374"/>
    </source>
</evidence>
<dbReference type="RefSeq" id="WP_198500310.1">
    <property type="nucleotide sequence ID" value="NZ_CP065989.1"/>
</dbReference>
<reference evidence="3 4" key="1">
    <citation type="submission" date="2020-12" db="EMBL/GenBank/DDBJ databases">
        <title>FDA dAtabase for Regulatory Grade micrObial Sequences (FDA-ARGOS): Supporting development and validation of Infectious Disease Dx tests.</title>
        <authorList>
            <person name="Sproer C."/>
            <person name="Gronow S."/>
            <person name="Severitt S."/>
            <person name="Schroder I."/>
            <person name="Tallon L."/>
            <person name="Sadzewicz L."/>
            <person name="Zhao X."/>
            <person name="Boylan J."/>
            <person name="Ott S."/>
            <person name="Bowen H."/>
            <person name="Vavikolanu K."/>
            <person name="Mehta A."/>
            <person name="Aluvathingal J."/>
            <person name="Nadendla S."/>
            <person name="Lowell S."/>
            <person name="Myers T."/>
            <person name="Yan Y."/>
            <person name="Sichtig H."/>
        </authorList>
    </citation>
    <scope>NUCLEOTIDE SEQUENCE [LARGE SCALE GENOMIC DNA]</scope>
    <source>
        <strain evidence="3 4">FDAARGOS_990</strain>
    </source>
</reference>
<dbReference type="AlphaFoldDB" id="A0A7T4DJB9"/>
<feature type="domain" description="CAAX prenyl protease 2/Lysostaphin resistance protein A-like" evidence="2">
    <location>
        <begin position="141"/>
        <end position="227"/>
    </location>
</feature>
<accession>A0A7T4DJB9</accession>
<dbReference type="EMBL" id="CP065989">
    <property type="protein sequence ID" value="QQB15290.1"/>
    <property type="molecule type" value="Genomic_DNA"/>
</dbReference>
<dbReference type="PANTHER" id="PTHR36435:SF1">
    <property type="entry name" value="CAAX AMINO TERMINAL PROTEASE FAMILY PROTEIN"/>
    <property type="match status" value="1"/>
</dbReference>
<organism evidence="3 4">
    <name type="scientific">Brevibacterium casei</name>
    <dbReference type="NCBI Taxonomy" id="33889"/>
    <lineage>
        <taxon>Bacteria</taxon>
        <taxon>Bacillati</taxon>
        <taxon>Actinomycetota</taxon>
        <taxon>Actinomycetes</taxon>
        <taxon>Micrococcales</taxon>
        <taxon>Brevibacteriaceae</taxon>
        <taxon>Brevibacterium</taxon>
    </lineage>
</organism>
<dbReference type="GO" id="GO:0080120">
    <property type="term" value="P:CAAX-box protein maturation"/>
    <property type="evidence" value="ECO:0007669"/>
    <property type="project" value="UniProtKB-ARBA"/>
</dbReference>
<keyword evidence="3" id="KW-0645">Protease</keyword>
<keyword evidence="1" id="KW-0812">Transmembrane</keyword>
<name>A0A7T4DJB9_9MICO</name>
<protein>
    <submittedName>
        <fullName evidence="3">CPBP family intramembrane metalloprotease</fullName>
    </submittedName>
</protein>
<gene>
    <name evidence="3" type="ORF">I6H47_04880</name>
</gene>
<dbReference type="InterPro" id="IPR003675">
    <property type="entry name" value="Rce1/LyrA-like_dom"/>
</dbReference>
<keyword evidence="1" id="KW-0472">Membrane</keyword>
<feature type="transmembrane region" description="Helical" evidence="1">
    <location>
        <begin position="158"/>
        <end position="184"/>
    </location>
</feature>
<dbReference type="Pfam" id="PF02517">
    <property type="entry name" value="Rce1-like"/>
    <property type="match status" value="1"/>
</dbReference>
<keyword evidence="1" id="KW-1133">Transmembrane helix</keyword>
<feature type="transmembrane region" description="Helical" evidence="1">
    <location>
        <begin position="57"/>
        <end position="79"/>
    </location>
</feature>
<dbReference type="PANTHER" id="PTHR36435">
    <property type="entry name" value="SLR1288 PROTEIN"/>
    <property type="match status" value="1"/>
</dbReference>
<dbReference type="GO" id="GO:0008237">
    <property type="term" value="F:metallopeptidase activity"/>
    <property type="evidence" value="ECO:0007669"/>
    <property type="project" value="UniProtKB-KW"/>
</dbReference>
<evidence type="ECO:0000256" key="1">
    <source>
        <dbReference type="SAM" id="Phobius"/>
    </source>
</evidence>
<evidence type="ECO:0000313" key="3">
    <source>
        <dbReference type="EMBL" id="QQB15290.1"/>
    </source>
</evidence>
<sequence>MSTVPTPSRPNPSSQAALQGRRPGWIELGVGFAVFVILTLGLTILLKPVVSPEAFSIFLMGLSFIAGTGGFAAAVAVRLRSASAFGLRPAAGKWLLLGVVGGLIAFALKFPATWVYVAVTGDSGNAQSDWSQTAATGLVPLLLGLVLLGVLTPIGEELFFRGVVTTVLLRYGAIVGVVGSALLFTILHGVPQTMLSAFIVGLITGELRRRSGSVWPGIIAHIIFNVLSTGLAFLVAPALGG</sequence>
<feature type="transmembrane region" description="Helical" evidence="1">
    <location>
        <begin position="91"/>
        <end position="110"/>
    </location>
</feature>
<keyword evidence="3" id="KW-0482">Metalloprotease</keyword>
<proteinExistence type="predicted"/>
<keyword evidence="3" id="KW-0378">Hydrolase</keyword>
<dbReference type="InterPro" id="IPR052710">
    <property type="entry name" value="CAAX_protease"/>
</dbReference>
<dbReference type="GO" id="GO:0004175">
    <property type="term" value="F:endopeptidase activity"/>
    <property type="evidence" value="ECO:0007669"/>
    <property type="project" value="UniProtKB-ARBA"/>
</dbReference>
<evidence type="ECO:0000259" key="2">
    <source>
        <dbReference type="Pfam" id="PF02517"/>
    </source>
</evidence>